<keyword evidence="3" id="KW-0929">Antimicrobial</keyword>
<evidence type="ECO:0000256" key="5">
    <source>
        <dbReference type="ARBA" id="ARBA00022801"/>
    </source>
</evidence>
<comment type="caution">
    <text evidence="9">The sequence shown here is derived from an EMBL/GenBank/DDBJ whole genome shotgun (WGS) entry which is preliminary data.</text>
</comment>
<evidence type="ECO:0000256" key="8">
    <source>
        <dbReference type="SAM" id="MobiDB-lite"/>
    </source>
</evidence>
<dbReference type="EC" id="3.2.1.17" evidence="2"/>
<evidence type="ECO:0000256" key="2">
    <source>
        <dbReference type="ARBA" id="ARBA00012732"/>
    </source>
</evidence>
<accession>A0A7J7K7Y2</accession>
<dbReference type="Gene3D" id="1.10.530.10">
    <property type="match status" value="1"/>
</dbReference>
<dbReference type="AlphaFoldDB" id="A0A7J7K7Y2"/>
<keyword evidence="4" id="KW-0081">Bacteriolytic enzyme</keyword>
<sequence>MFTDPDFRNCTSDYDCATECVKAWQDKYEDGCLISRQRTVGFDYEQLQCADYARMHWFGDLSCAWVNSDDVLAFLAKLEPKCGCKNLENEGDKRNRLGKIISREVLNRRSTDNMYTSRQQNNSTISSHNPSIPPQHRAPAVNPTVSQTIAFTTTISLPDYDLQYEQPILTHRTFMESINTEESALNNPATSGDTNTSSDELYVNTNNVRNTSQSVGLHRTPKKSPMPTPRMMSKESTDPPITYVDNVYIED</sequence>
<feature type="region of interest" description="Disordered" evidence="8">
    <location>
        <begin position="207"/>
        <end position="240"/>
    </location>
</feature>
<evidence type="ECO:0000256" key="3">
    <source>
        <dbReference type="ARBA" id="ARBA00022529"/>
    </source>
</evidence>
<evidence type="ECO:0000256" key="1">
    <source>
        <dbReference type="ARBA" id="ARBA00000632"/>
    </source>
</evidence>
<feature type="compositionally biased region" description="Polar residues" evidence="8">
    <location>
        <begin position="112"/>
        <end position="130"/>
    </location>
</feature>
<feature type="region of interest" description="Disordered" evidence="8">
    <location>
        <begin position="110"/>
        <end position="139"/>
    </location>
</feature>
<proteinExistence type="predicted"/>
<gene>
    <name evidence="9" type="ORF">EB796_007957</name>
</gene>
<keyword evidence="6" id="KW-0326">Glycosidase</keyword>
<comment type="catalytic activity">
    <reaction evidence="1">
        <text>Hydrolysis of (1-&gt;4)-beta-linkages between N-acetylmuramic acid and N-acetyl-D-glucosamine residues in a peptidoglycan and between N-acetyl-D-glucosamine residues in chitodextrins.</text>
        <dbReference type="EC" id="3.2.1.17"/>
    </reaction>
</comment>
<evidence type="ECO:0000313" key="10">
    <source>
        <dbReference type="Proteomes" id="UP000593567"/>
    </source>
</evidence>
<keyword evidence="5" id="KW-0378">Hydrolase</keyword>
<dbReference type="InterPro" id="IPR008597">
    <property type="entry name" value="Invert_lysozyme"/>
</dbReference>
<dbReference type="GO" id="GO:0042742">
    <property type="term" value="P:defense response to bacterium"/>
    <property type="evidence" value="ECO:0007669"/>
    <property type="project" value="UniProtKB-KW"/>
</dbReference>
<reference evidence="9" key="1">
    <citation type="submission" date="2020-06" db="EMBL/GenBank/DDBJ databases">
        <title>Draft genome of Bugula neritina, a colonial animal packing powerful symbionts and potential medicines.</title>
        <authorList>
            <person name="Rayko M."/>
        </authorList>
    </citation>
    <scope>NUCLEOTIDE SEQUENCE [LARGE SCALE GENOMIC DNA]</scope>
    <source>
        <strain evidence="9">Kwan_BN1</strain>
    </source>
</reference>
<evidence type="ECO:0000256" key="4">
    <source>
        <dbReference type="ARBA" id="ARBA00022638"/>
    </source>
</evidence>
<evidence type="ECO:0000313" key="9">
    <source>
        <dbReference type="EMBL" id="KAF6033738.1"/>
    </source>
</evidence>
<dbReference type="PROSITE" id="PS51909">
    <property type="entry name" value="LYSOZYME_I"/>
    <property type="match status" value="1"/>
</dbReference>
<dbReference type="GO" id="GO:0031640">
    <property type="term" value="P:killing of cells of another organism"/>
    <property type="evidence" value="ECO:0007669"/>
    <property type="project" value="UniProtKB-KW"/>
</dbReference>
<evidence type="ECO:0000256" key="7">
    <source>
        <dbReference type="PIRSR" id="PIRSR608597-3"/>
    </source>
</evidence>
<keyword evidence="10" id="KW-1185">Reference proteome</keyword>
<dbReference type="EMBL" id="VXIV02001249">
    <property type="protein sequence ID" value="KAF6033738.1"/>
    <property type="molecule type" value="Genomic_DNA"/>
</dbReference>
<dbReference type="GO" id="GO:0003796">
    <property type="term" value="F:lysozyme activity"/>
    <property type="evidence" value="ECO:0007669"/>
    <property type="project" value="UniProtKB-EC"/>
</dbReference>
<keyword evidence="7" id="KW-1015">Disulfide bond</keyword>
<dbReference type="Proteomes" id="UP000593567">
    <property type="component" value="Unassembled WGS sequence"/>
</dbReference>
<organism evidence="9 10">
    <name type="scientific">Bugula neritina</name>
    <name type="common">Brown bryozoan</name>
    <name type="synonym">Sertularia neritina</name>
    <dbReference type="NCBI Taxonomy" id="10212"/>
    <lineage>
        <taxon>Eukaryota</taxon>
        <taxon>Metazoa</taxon>
        <taxon>Spiralia</taxon>
        <taxon>Lophotrochozoa</taxon>
        <taxon>Bryozoa</taxon>
        <taxon>Gymnolaemata</taxon>
        <taxon>Cheilostomatida</taxon>
        <taxon>Flustrina</taxon>
        <taxon>Buguloidea</taxon>
        <taxon>Bugulidae</taxon>
        <taxon>Bugula</taxon>
    </lineage>
</organism>
<name>A0A7J7K7Y2_BUGNE</name>
<protein>
    <recommendedName>
        <fullName evidence="2">lysozyme</fullName>
        <ecNumber evidence="2">3.2.1.17</ecNumber>
    </recommendedName>
</protein>
<evidence type="ECO:0000256" key="6">
    <source>
        <dbReference type="ARBA" id="ARBA00023295"/>
    </source>
</evidence>
<dbReference type="Pfam" id="PF05497">
    <property type="entry name" value="Destabilase"/>
    <property type="match status" value="1"/>
</dbReference>
<feature type="disulfide bond" evidence="7">
    <location>
        <begin position="10"/>
        <end position="16"/>
    </location>
</feature>